<dbReference type="PANTHER" id="PTHR45813">
    <property type="entry name" value="IG-LIKE DOMAIN-CONTAINING PROTEIN"/>
    <property type="match status" value="1"/>
</dbReference>
<feature type="transmembrane region" description="Helical" evidence="11">
    <location>
        <begin position="770"/>
        <end position="792"/>
    </location>
</feature>
<comment type="subcellular location">
    <subcellularLocation>
        <location evidence="1">Membrane</location>
        <topology evidence="1">Multi-pass membrane protein</topology>
    </subcellularLocation>
</comment>
<keyword evidence="4 11" id="KW-1133">Transmembrane helix</keyword>
<dbReference type="AlphaFoldDB" id="A0A9Q0IN21"/>
<keyword evidence="8" id="KW-0675">Receptor</keyword>
<gene>
    <name evidence="15" type="ORF">NHX12_026191</name>
</gene>
<feature type="transmembrane region" description="Helical" evidence="11">
    <location>
        <begin position="799"/>
        <end position="823"/>
    </location>
</feature>
<evidence type="ECO:0000256" key="5">
    <source>
        <dbReference type="ARBA" id="ARBA00023040"/>
    </source>
</evidence>
<evidence type="ECO:0000256" key="9">
    <source>
        <dbReference type="ARBA" id="ARBA00023180"/>
    </source>
</evidence>
<feature type="domain" description="GAIN-B" evidence="12">
    <location>
        <begin position="543"/>
        <end position="685"/>
    </location>
</feature>
<name>A0A9Q0IN21_9TELE</name>
<evidence type="ECO:0000256" key="1">
    <source>
        <dbReference type="ARBA" id="ARBA00004141"/>
    </source>
</evidence>
<evidence type="ECO:0000313" key="16">
    <source>
        <dbReference type="Proteomes" id="UP001148018"/>
    </source>
</evidence>
<keyword evidence="5" id="KW-0297">G-protein coupled receptor</keyword>
<evidence type="ECO:0000259" key="13">
    <source>
        <dbReference type="PROSITE" id="PS50261"/>
    </source>
</evidence>
<organism evidence="15 16">
    <name type="scientific">Muraenolepis orangiensis</name>
    <name type="common">Patagonian moray cod</name>
    <dbReference type="NCBI Taxonomy" id="630683"/>
    <lineage>
        <taxon>Eukaryota</taxon>
        <taxon>Metazoa</taxon>
        <taxon>Chordata</taxon>
        <taxon>Craniata</taxon>
        <taxon>Vertebrata</taxon>
        <taxon>Euteleostomi</taxon>
        <taxon>Actinopterygii</taxon>
        <taxon>Neopterygii</taxon>
        <taxon>Teleostei</taxon>
        <taxon>Neoteleostei</taxon>
        <taxon>Acanthomorphata</taxon>
        <taxon>Zeiogadaria</taxon>
        <taxon>Gadariae</taxon>
        <taxon>Gadiformes</taxon>
        <taxon>Muraenolepidoidei</taxon>
        <taxon>Muraenolepididae</taxon>
        <taxon>Muraenolepis</taxon>
    </lineage>
</organism>
<keyword evidence="3 11" id="KW-0812">Transmembrane</keyword>
<keyword evidence="6 11" id="KW-0472">Membrane</keyword>
<proteinExistence type="inferred from homology"/>
<dbReference type="InterPro" id="IPR000203">
    <property type="entry name" value="GPS"/>
</dbReference>
<evidence type="ECO:0000256" key="2">
    <source>
        <dbReference type="ARBA" id="ARBA00007343"/>
    </source>
</evidence>
<dbReference type="InterPro" id="IPR036445">
    <property type="entry name" value="GPCR_2_extracell_dom_sf"/>
</dbReference>
<dbReference type="FunFam" id="1.20.1070.10:FF:000058">
    <property type="entry name" value="Adhesion G protein-coupled receptor F5"/>
    <property type="match status" value="1"/>
</dbReference>
<evidence type="ECO:0000256" key="6">
    <source>
        <dbReference type="ARBA" id="ARBA00023136"/>
    </source>
</evidence>
<dbReference type="GO" id="GO:0004930">
    <property type="term" value="F:G protein-coupled receptor activity"/>
    <property type="evidence" value="ECO:0007669"/>
    <property type="project" value="UniProtKB-KW"/>
</dbReference>
<dbReference type="GO" id="GO:0007189">
    <property type="term" value="P:adenylate cyclase-activating G protein-coupled receptor signaling pathway"/>
    <property type="evidence" value="ECO:0007669"/>
    <property type="project" value="TreeGrafter"/>
</dbReference>
<feature type="transmembrane region" description="Helical" evidence="11">
    <location>
        <begin position="694"/>
        <end position="719"/>
    </location>
</feature>
<evidence type="ECO:0000256" key="8">
    <source>
        <dbReference type="ARBA" id="ARBA00023170"/>
    </source>
</evidence>
<feature type="domain" description="G-protein coupled receptors family 2 profile 2" evidence="13">
    <location>
        <begin position="689"/>
        <end position="960"/>
    </location>
</feature>
<evidence type="ECO:0000256" key="11">
    <source>
        <dbReference type="SAM" id="Phobius"/>
    </source>
</evidence>
<dbReference type="Proteomes" id="UP001148018">
    <property type="component" value="Unassembled WGS sequence"/>
</dbReference>
<dbReference type="Pfam" id="PF00002">
    <property type="entry name" value="7tm_2"/>
    <property type="match status" value="1"/>
</dbReference>
<dbReference type="GO" id="GO:0016020">
    <property type="term" value="C:membrane"/>
    <property type="evidence" value="ECO:0007669"/>
    <property type="project" value="UniProtKB-SubCell"/>
</dbReference>
<dbReference type="PROSITE" id="PS50221">
    <property type="entry name" value="GAIN_B"/>
    <property type="match status" value="1"/>
</dbReference>
<dbReference type="Gene3D" id="4.10.1240.10">
    <property type="entry name" value="GPCR, family 2, extracellular hormone receptor domain"/>
    <property type="match status" value="1"/>
</dbReference>
<evidence type="ECO:0000256" key="4">
    <source>
        <dbReference type="ARBA" id="ARBA00022989"/>
    </source>
</evidence>
<keyword evidence="9" id="KW-0325">Glycoprotein</keyword>
<evidence type="ECO:0000259" key="12">
    <source>
        <dbReference type="PROSITE" id="PS50221"/>
    </source>
</evidence>
<dbReference type="InterPro" id="IPR051587">
    <property type="entry name" value="Adhesion_GPCR"/>
</dbReference>
<sequence>MVESNITLETSIILSTLNNTNLEVTTATGTHQLTIQQMELSADCLVLGDSVTCDCGTGYIWSNEVCYNTTTCCNGTTCDQPITHFSPICIPKIQVQIVGTVTVLVPWDDVAEQKLITGMKTLNGLEYLNVTALESDLIADFEANVSALFTTAKLLEVLAALELDIGASITMDTIAPGSLVCYDSTPVLSCNFHEVTTLAVWSMSRGEEFSELGNGSVAQINNQCGTAELPGCLILTLIKVKGNWAGTFKCGFSEGSVRHTAQLDLTVALLPDTIEMLVTPLTVDCSELTPADNLKVKVTTIIPNSTEDFLVTWSYRGVMKGELQPVEFFDGLHFTMEPSISCTTSDLAHYINITFKNQKDQTKTTRMDFPVLYPGAPFCEEEVMDLAMWPRTPGGNTVYNRSCGEGRVGFASRTCEGKVWQEVFYQCVSKEMFDMLNNFKQGFGATQGAAEVIFGGLNNGSNKNSGSKEDLADLTASIDILNTMAQASGNIVLQDPILPNLIGAASNMLNQSWDAVNITIQNSMSSNYLESVEGLVHNIMANNSKGVDSENVQLNICDTLEEQSCATEVFGVDVNLNSSQGVIKTMAVKNLAEKLENNFKGSKTASLVVSATLQSSDSKQIKIQLDFPQEHPEYNKVLCVFWNITSHKWSDEGCQSITDKSGNRTICTCTHLTPFSALMSKNVLILPFLDEITYLGLGVSICALLLFLIIEALVWSAVVKSNLSHFRHTSLVNISISLLLADLCFLASAFPDKISDTMCLVFTICKHFFFLTMFCWMLCLSVMLVHQLIFVFSPLRKRVFMFLSSIVGYVVPMLIVGSTYVYYEYTGGEYLKMETCWLTYDGLLRGSIHAFLLPVAAVVLTNMFSMGVVILTLTKTAVPDDNKSDADTVKSILKVMLLLTPAFGVTWILGFVLLLLGDSDPDASTDGTKAPGFLIFINYAFTILNTFQGLFIFLAGVLAEQKVRQEVVKLILSKVRAGPVSGTSTHPDNIYH</sequence>
<dbReference type="PANTHER" id="PTHR45813:SF2">
    <property type="entry name" value="ADHESION G-PROTEIN COUPLED RECEPTOR F3"/>
    <property type="match status" value="1"/>
</dbReference>
<accession>A0A9Q0IN21</accession>
<comment type="caution">
    <text evidence="15">The sequence shown here is derived from an EMBL/GenBank/DDBJ whole genome shotgun (WGS) entry which is preliminary data.</text>
</comment>
<dbReference type="InterPro" id="IPR017452">
    <property type="entry name" value="GPCR_Rhodpsn_7TM"/>
</dbReference>
<dbReference type="InterPro" id="IPR000832">
    <property type="entry name" value="GPCR_2_secretin-like"/>
</dbReference>
<comment type="similarity">
    <text evidence="2">Belongs to the G-protein coupled receptor 2 family. Adhesion G-protein coupled receptor (ADGR) subfamily.</text>
</comment>
<dbReference type="GO" id="GO:0007166">
    <property type="term" value="P:cell surface receptor signaling pathway"/>
    <property type="evidence" value="ECO:0007669"/>
    <property type="project" value="InterPro"/>
</dbReference>
<keyword evidence="7" id="KW-1015">Disulfide bond</keyword>
<feature type="transmembrane region" description="Helical" evidence="11">
    <location>
        <begin position="731"/>
        <end position="750"/>
    </location>
</feature>
<evidence type="ECO:0000313" key="15">
    <source>
        <dbReference type="EMBL" id="KAJ3606672.1"/>
    </source>
</evidence>
<dbReference type="OrthoDB" id="10040049at2759"/>
<reference evidence="15" key="1">
    <citation type="submission" date="2022-07" db="EMBL/GenBank/DDBJ databases">
        <title>Chromosome-level genome of Muraenolepis orangiensis.</title>
        <authorList>
            <person name="Kim J."/>
        </authorList>
    </citation>
    <scope>NUCLEOTIDE SEQUENCE</scope>
    <source>
        <strain evidence="15">KU_S4_2022</strain>
        <tissue evidence="15">Muscle</tissue>
    </source>
</reference>
<evidence type="ECO:0000256" key="10">
    <source>
        <dbReference type="ARBA" id="ARBA00023224"/>
    </source>
</evidence>
<dbReference type="EMBL" id="JANIIK010000042">
    <property type="protein sequence ID" value="KAJ3606672.1"/>
    <property type="molecule type" value="Genomic_DNA"/>
</dbReference>
<dbReference type="Gene3D" id="2.60.220.50">
    <property type="match status" value="1"/>
</dbReference>
<keyword evidence="10" id="KW-0807">Transducer</keyword>
<evidence type="ECO:0000259" key="14">
    <source>
        <dbReference type="PROSITE" id="PS50262"/>
    </source>
</evidence>
<dbReference type="InterPro" id="IPR046338">
    <property type="entry name" value="GAIN_dom_sf"/>
</dbReference>
<feature type="transmembrane region" description="Helical" evidence="11">
    <location>
        <begin position="895"/>
        <end position="916"/>
    </location>
</feature>
<dbReference type="Gene3D" id="1.20.1070.10">
    <property type="entry name" value="Rhodopsin 7-helix transmembrane proteins"/>
    <property type="match status" value="1"/>
</dbReference>
<dbReference type="InterPro" id="IPR017981">
    <property type="entry name" value="GPCR_2-like_7TM"/>
</dbReference>
<dbReference type="SMART" id="SM00303">
    <property type="entry name" value="GPS"/>
    <property type="match status" value="1"/>
</dbReference>
<feature type="domain" description="G-protein coupled receptors family 1 profile" evidence="14">
    <location>
        <begin position="780"/>
        <end position="953"/>
    </location>
</feature>
<dbReference type="SUPFAM" id="SSF81321">
    <property type="entry name" value="Family A G protein-coupled receptor-like"/>
    <property type="match status" value="1"/>
</dbReference>
<dbReference type="InterPro" id="IPR057244">
    <property type="entry name" value="GAIN_B"/>
</dbReference>
<protein>
    <recommendedName>
        <fullName evidence="17">Adhesion G-protein coupled receptor F3-like</fullName>
    </recommendedName>
</protein>
<evidence type="ECO:0000256" key="7">
    <source>
        <dbReference type="ARBA" id="ARBA00023157"/>
    </source>
</evidence>
<dbReference type="Pfam" id="PF01825">
    <property type="entry name" value="GPS"/>
    <property type="match status" value="1"/>
</dbReference>
<feature type="transmembrane region" description="Helical" evidence="11">
    <location>
        <begin position="936"/>
        <end position="959"/>
    </location>
</feature>
<feature type="transmembrane region" description="Helical" evidence="11">
    <location>
        <begin position="848"/>
        <end position="874"/>
    </location>
</feature>
<keyword evidence="16" id="KW-1185">Reference proteome</keyword>
<evidence type="ECO:0008006" key="17">
    <source>
        <dbReference type="Google" id="ProtNLM"/>
    </source>
</evidence>
<evidence type="ECO:0000256" key="3">
    <source>
        <dbReference type="ARBA" id="ARBA00022692"/>
    </source>
</evidence>
<dbReference type="PROSITE" id="PS50262">
    <property type="entry name" value="G_PROTEIN_RECEP_F1_2"/>
    <property type="match status" value="1"/>
</dbReference>
<dbReference type="PROSITE" id="PS50261">
    <property type="entry name" value="G_PROTEIN_RECEP_F2_4"/>
    <property type="match status" value="1"/>
</dbReference>